<evidence type="ECO:0000313" key="2">
    <source>
        <dbReference type="EMBL" id="KAF0047140.1"/>
    </source>
</evidence>
<evidence type="ECO:0000313" key="3">
    <source>
        <dbReference type="Proteomes" id="UP000438429"/>
    </source>
</evidence>
<dbReference type="Proteomes" id="UP000438429">
    <property type="component" value="Unassembled WGS sequence"/>
</dbReference>
<dbReference type="AlphaFoldDB" id="A0A6A4TU20"/>
<proteinExistence type="predicted"/>
<dbReference type="EMBL" id="VEVO01000001">
    <property type="protein sequence ID" value="KAF0047140.1"/>
    <property type="molecule type" value="Genomic_DNA"/>
</dbReference>
<protein>
    <submittedName>
        <fullName evidence="2">Uncharacterized protein</fullName>
    </submittedName>
</protein>
<feature type="compositionally biased region" description="Polar residues" evidence="1">
    <location>
        <begin position="38"/>
        <end position="53"/>
    </location>
</feature>
<name>A0A6A4TU20_SCOMX</name>
<reference evidence="2 3" key="1">
    <citation type="submission" date="2019-06" db="EMBL/GenBank/DDBJ databases">
        <title>Draft genomes of female and male turbot (Scophthalmus maximus).</title>
        <authorList>
            <person name="Xu H."/>
            <person name="Xu X.-W."/>
            <person name="Shao C."/>
            <person name="Chen S."/>
        </authorList>
    </citation>
    <scope>NUCLEOTIDE SEQUENCE [LARGE SCALE GENOMIC DNA]</scope>
    <source>
        <strain evidence="2">Ysfricsl-2016a</strain>
        <tissue evidence="2">Blood</tissue>
    </source>
</reference>
<accession>A0A6A4TU20</accession>
<organism evidence="2 3">
    <name type="scientific">Scophthalmus maximus</name>
    <name type="common">Turbot</name>
    <name type="synonym">Psetta maxima</name>
    <dbReference type="NCBI Taxonomy" id="52904"/>
    <lineage>
        <taxon>Eukaryota</taxon>
        <taxon>Metazoa</taxon>
        <taxon>Chordata</taxon>
        <taxon>Craniata</taxon>
        <taxon>Vertebrata</taxon>
        <taxon>Euteleostomi</taxon>
        <taxon>Actinopterygii</taxon>
        <taxon>Neopterygii</taxon>
        <taxon>Teleostei</taxon>
        <taxon>Neoteleostei</taxon>
        <taxon>Acanthomorphata</taxon>
        <taxon>Carangaria</taxon>
        <taxon>Pleuronectiformes</taxon>
        <taxon>Pleuronectoidei</taxon>
        <taxon>Scophthalmidae</taxon>
        <taxon>Scophthalmus</taxon>
    </lineage>
</organism>
<feature type="region of interest" description="Disordered" evidence="1">
    <location>
        <begin position="29"/>
        <end position="71"/>
    </location>
</feature>
<comment type="caution">
    <text evidence="2">The sequence shown here is derived from an EMBL/GenBank/DDBJ whole genome shotgun (WGS) entry which is preliminary data.</text>
</comment>
<gene>
    <name evidence="2" type="ORF">F2P81_000773</name>
</gene>
<sequence>MEPLPFPSAALDASRSGCSTTLNAAQFGKLRRAPGVKNKQTPEPSDSARSTRLFSRRGHETRVTGATPGDDGRCPLRVVGSVFTPPRRGELCVESNVFLLQNGLASSSRVMAVDR</sequence>
<evidence type="ECO:0000256" key="1">
    <source>
        <dbReference type="SAM" id="MobiDB-lite"/>
    </source>
</evidence>